<dbReference type="Proteomes" id="UP000324629">
    <property type="component" value="Unassembled WGS sequence"/>
</dbReference>
<dbReference type="SUPFAM" id="SSF56672">
    <property type="entry name" value="DNA/RNA polymerases"/>
    <property type="match status" value="1"/>
</dbReference>
<reference evidence="4 5" key="1">
    <citation type="journal article" date="2019" name="Gigascience">
        <title>Whole-genome sequence of the oriental lung fluke Paragonimus westermani.</title>
        <authorList>
            <person name="Oey H."/>
            <person name="Zakrzewski M."/>
            <person name="Narain K."/>
            <person name="Devi K.R."/>
            <person name="Agatsuma T."/>
            <person name="Nawaratna S."/>
            <person name="Gobert G.N."/>
            <person name="Jones M.K."/>
            <person name="Ragan M.A."/>
            <person name="McManus D.P."/>
            <person name="Krause L."/>
        </authorList>
    </citation>
    <scope>NUCLEOTIDE SEQUENCE [LARGE SCALE GENOMIC DNA]</scope>
    <source>
        <strain evidence="4 5">IND2009</strain>
    </source>
</reference>
<evidence type="ECO:0000259" key="2">
    <source>
        <dbReference type="Pfam" id="PF17919"/>
    </source>
</evidence>
<evidence type="ECO:0000313" key="5">
    <source>
        <dbReference type="Proteomes" id="UP000324629"/>
    </source>
</evidence>
<dbReference type="InterPro" id="IPR050951">
    <property type="entry name" value="Retrovirus_Pol_polyprotein"/>
</dbReference>
<protein>
    <recommendedName>
        <fullName evidence="6">Integrase zinc-binding domain-containing protein</fullName>
    </recommendedName>
</protein>
<dbReference type="AlphaFoldDB" id="A0A5J4NET7"/>
<dbReference type="InterPro" id="IPR041577">
    <property type="entry name" value="RT_RNaseH_2"/>
</dbReference>
<organism evidence="4 5">
    <name type="scientific">Paragonimus westermani</name>
    <dbReference type="NCBI Taxonomy" id="34504"/>
    <lineage>
        <taxon>Eukaryota</taxon>
        <taxon>Metazoa</taxon>
        <taxon>Spiralia</taxon>
        <taxon>Lophotrochozoa</taxon>
        <taxon>Platyhelminthes</taxon>
        <taxon>Trematoda</taxon>
        <taxon>Digenea</taxon>
        <taxon>Plagiorchiida</taxon>
        <taxon>Troglotremata</taxon>
        <taxon>Troglotrematidae</taxon>
        <taxon>Paragonimus</taxon>
    </lineage>
</organism>
<dbReference type="InterPro" id="IPR041588">
    <property type="entry name" value="Integrase_H2C2"/>
</dbReference>
<evidence type="ECO:0008006" key="6">
    <source>
        <dbReference type="Google" id="ProtNLM"/>
    </source>
</evidence>
<dbReference type="Pfam" id="PF17919">
    <property type="entry name" value="RT_RNaseH_2"/>
    <property type="match status" value="1"/>
</dbReference>
<sequence length="377" mass="42474">MAARRWWQWANVTHQFVRVQPNKILRVSAQYATLRSACWRVAHPRITQRVPHDMNVPGTVTFDSPWIHLSGANEKIASPLHQLTEKGKKFVWSAECHAVLNTLKGKLSSPSILAFPDFSPSAGPFILDTDASDQAIGAALSQKSANGVVVIAYAIRRLDKRERRYCTMRRQILNGPPSTTWLRSFREPEGQVARWLEHLQDYDFDCIYRPDSRHANADALSRFTTTTVNAMLSIPSVGAARAHYQLNDLYISDIYGRRLDRNPKPTGRGIEGRSPEERCLWSQCANLRSQTNVQTNRSSGKVSKFVREVHVELGHAGQRRTEAAVRQRFWWSKLHDDVVRNCANCNICAQTKSPTVDSGALLQMVAAVGPNHRVGVD</sequence>
<evidence type="ECO:0000256" key="1">
    <source>
        <dbReference type="ARBA" id="ARBA00023268"/>
    </source>
</evidence>
<feature type="non-terminal residue" evidence="4">
    <location>
        <position position="377"/>
    </location>
</feature>
<dbReference type="GO" id="GO:0003824">
    <property type="term" value="F:catalytic activity"/>
    <property type="evidence" value="ECO:0007669"/>
    <property type="project" value="UniProtKB-KW"/>
</dbReference>
<dbReference type="Gene3D" id="3.30.70.270">
    <property type="match status" value="1"/>
</dbReference>
<dbReference type="Gene3D" id="1.10.340.70">
    <property type="match status" value="1"/>
</dbReference>
<dbReference type="PANTHER" id="PTHR37984:SF5">
    <property type="entry name" value="PROTEIN NYNRIN-LIKE"/>
    <property type="match status" value="1"/>
</dbReference>
<dbReference type="InterPro" id="IPR043128">
    <property type="entry name" value="Rev_trsase/Diguanyl_cyclase"/>
</dbReference>
<keyword evidence="5" id="KW-1185">Reference proteome</keyword>
<evidence type="ECO:0000313" key="4">
    <source>
        <dbReference type="EMBL" id="KAA3674005.1"/>
    </source>
</evidence>
<feature type="domain" description="Integrase zinc-binding" evidence="3">
    <location>
        <begin position="303"/>
        <end position="353"/>
    </location>
</feature>
<dbReference type="Pfam" id="PF17921">
    <property type="entry name" value="Integrase_H2C2"/>
    <property type="match status" value="1"/>
</dbReference>
<accession>A0A5J4NET7</accession>
<name>A0A5J4NET7_9TREM</name>
<feature type="domain" description="Reverse transcriptase/retrotransposon-derived protein RNase H-like" evidence="2">
    <location>
        <begin position="92"/>
        <end position="173"/>
    </location>
</feature>
<dbReference type="PANTHER" id="PTHR37984">
    <property type="entry name" value="PROTEIN CBG26694"/>
    <property type="match status" value="1"/>
</dbReference>
<proteinExistence type="predicted"/>
<dbReference type="InterPro" id="IPR043502">
    <property type="entry name" value="DNA/RNA_pol_sf"/>
</dbReference>
<keyword evidence="1" id="KW-0511">Multifunctional enzyme</keyword>
<gene>
    <name evidence="4" type="ORF">DEA37_0012625</name>
</gene>
<comment type="caution">
    <text evidence="4">The sequence shown here is derived from an EMBL/GenBank/DDBJ whole genome shotgun (WGS) entry which is preliminary data.</text>
</comment>
<evidence type="ECO:0000259" key="3">
    <source>
        <dbReference type="Pfam" id="PF17921"/>
    </source>
</evidence>
<dbReference type="EMBL" id="QNGE01003468">
    <property type="protein sequence ID" value="KAA3674005.1"/>
    <property type="molecule type" value="Genomic_DNA"/>
</dbReference>